<feature type="compositionally biased region" description="Pro residues" evidence="1">
    <location>
        <begin position="42"/>
        <end position="58"/>
    </location>
</feature>
<feature type="region of interest" description="Disordered" evidence="1">
    <location>
        <begin position="20"/>
        <end position="73"/>
    </location>
</feature>
<reference evidence="3" key="2">
    <citation type="submission" date="2010-07" db="EMBL/GenBank/DDBJ databases">
        <authorList>
            <consortium name="The Broad Institute Genome Sequencing Platform"/>
            <consortium name="Broad Institute Genome Sequencing Center for Infectious Disease"/>
            <person name="Ma L.-J."/>
            <person name="Dead R."/>
            <person name="Young S."/>
            <person name="Zeng Q."/>
            <person name="Koehrsen M."/>
            <person name="Alvarado L."/>
            <person name="Berlin A."/>
            <person name="Chapman S.B."/>
            <person name="Chen Z."/>
            <person name="Freedman E."/>
            <person name="Gellesch M."/>
            <person name="Goldberg J."/>
            <person name="Griggs A."/>
            <person name="Gujja S."/>
            <person name="Heilman E.R."/>
            <person name="Heiman D."/>
            <person name="Hepburn T."/>
            <person name="Howarth C."/>
            <person name="Jen D."/>
            <person name="Larson L."/>
            <person name="Mehta T."/>
            <person name="Neiman D."/>
            <person name="Pearson M."/>
            <person name="Roberts A."/>
            <person name="Saif S."/>
            <person name="Shea T."/>
            <person name="Shenoy N."/>
            <person name="Sisk P."/>
            <person name="Stolte C."/>
            <person name="Sykes S."/>
            <person name="Walk T."/>
            <person name="White J."/>
            <person name="Yandava C."/>
            <person name="Haas B."/>
            <person name="Nusbaum C."/>
            <person name="Birren B."/>
        </authorList>
    </citation>
    <scope>NUCLEOTIDE SEQUENCE</scope>
    <source>
        <strain evidence="3">R3-111a-1</strain>
    </source>
</reference>
<name>J3PIF6_GAET3</name>
<feature type="signal peptide" evidence="2">
    <location>
        <begin position="1"/>
        <end position="16"/>
    </location>
</feature>
<dbReference type="AlphaFoldDB" id="J3PIF6"/>
<keyword evidence="2" id="KW-0732">Signal</keyword>
<dbReference type="Proteomes" id="UP000006039">
    <property type="component" value="Unassembled WGS sequence"/>
</dbReference>
<reference evidence="4" key="4">
    <citation type="journal article" date="2015" name="G3 (Bethesda)">
        <title>Genome sequences of three phytopathogenic species of the Magnaporthaceae family of fungi.</title>
        <authorList>
            <person name="Okagaki L.H."/>
            <person name="Nunes C.C."/>
            <person name="Sailsbery J."/>
            <person name="Clay B."/>
            <person name="Brown D."/>
            <person name="John T."/>
            <person name="Oh Y."/>
            <person name="Young N."/>
            <person name="Fitzgerald M."/>
            <person name="Haas B.J."/>
            <person name="Zeng Q."/>
            <person name="Young S."/>
            <person name="Adiconis X."/>
            <person name="Fan L."/>
            <person name="Levin J.Z."/>
            <person name="Mitchell T.K."/>
            <person name="Okubara P.A."/>
            <person name="Farman M.L."/>
            <person name="Kohn L.M."/>
            <person name="Birren B."/>
            <person name="Ma L.-J."/>
            <person name="Dean R.A."/>
        </authorList>
    </citation>
    <scope>NUCLEOTIDE SEQUENCE</scope>
    <source>
        <strain evidence="4">R3-111a-1</strain>
    </source>
</reference>
<evidence type="ECO:0000256" key="2">
    <source>
        <dbReference type="SAM" id="SignalP"/>
    </source>
</evidence>
<dbReference type="GeneID" id="20353742"/>
<accession>J3PIF6</accession>
<evidence type="ECO:0000313" key="3">
    <source>
        <dbReference type="EMBL" id="EJT69175.1"/>
    </source>
</evidence>
<evidence type="ECO:0000313" key="4">
    <source>
        <dbReference type="EnsemblFungi" id="EJT69175"/>
    </source>
</evidence>
<dbReference type="VEuPathDB" id="FungiDB:GGTG_13284"/>
<protein>
    <submittedName>
        <fullName evidence="3 4">Uncharacterized protein</fullName>
    </submittedName>
</protein>
<reference evidence="3" key="3">
    <citation type="submission" date="2010-09" db="EMBL/GenBank/DDBJ databases">
        <title>Annotation of Gaeumannomyces graminis var. tritici R3-111a-1.</title>
        <authorList>
            <consortium name="The Broad Institute Genome Sequencing Platform"/>
            <person name="Ma L.-J."/>
            <person name="Dead R."/>
            <person name="Young S.K."/>
            <person name="Zeng Q."/>
            <person name="Gargeya S."/>
            <person name="Fitzgerald M."/>
            <person name="Haas B."/>
            <person name="Abouelleil A."/>
            <person name="Alvarado L."/>
            <person name="Arachchi H.M."/>
            <person name="Berlin A."/>
            <person name="Brown A."/>
            <person name="Chapman S.B."/>
            <person name="Chen Z."/>
            <person name="Dunbar C."/>
            <person name="Freedman E."/>
            <person name="Gearin G."/>
            <person name="Gellesch M."/>
            <person name="Goldberg J."/>
            <person name="Griggs A."/>
            <person name="Gujja S."/>
            <person name="Heiman D."/>
            <person name="Howarth C."/>
            <person name="Larson L."/>
            <person name="Lui A."/>
            <person name="MacDonald P.J.P."/>
            <person name="Mehta T."/>
            <person name="Montmayeur A."/>
            <person name="Murphy C."/>
            <person name="Neiman D."/>
            <person name="Pearson M."/>
            <person name="Priest M."/>
            <person name="Roberts A."/>
            <person name="Saif S."/>
            <person name="Shea T."/>
            <person name="Shenoy N."/>
            <person name="Sisk P."/>
            <person name="Stolte C."/>
            <person name="Sykes S."/>
            <person name="Yandava C."/>
            <person name="Wortman J."/>
            <person name="Nusbaum C."/>
            <person name="Birren B."/>
        </authorList>
    </citation>
    <scope>NUCLEOTIDE SEQUENCE</scope>
    <source>
        <strain evidence="3">R3-111a-1</strain>
    </source>
</reference>
<dbReference type="EMBL" id="GL385405">
    <property type="protein sequence ID" value="EJT69175.1"/>
    <property type="molecule type" value="Genomic_DNA"/>
</dbReference>
<sequence>MHAKFLLPIPLAGALAIPSPAPNAPGDFAVSHVLEARRDPGPRPAPKPRPRPASPPPRLITLDNEGGARCRPRSVPKLDEKTAKIVARYYSLGEE</sequence>
<proteinExistence type="predicted"/>
<evidence type="ECO:0000256" key="1">
    <source>
        <dbReference type="SAM" id="MobiDB-lite"/>
    </source>
</evidence>
<keyword evidence="5" id="KW-1185">Reference proteome</keyword>
<evidence type="ECO:0000313" key="5">
    <source>
        <dbReference type="Proteomes" id="UP000006039"/>
    </source>
</evidence>
<dbReference type="EnsemblFungi" id="EJT69175">
    <property type="protein sequence ID" value="EJT69175"/>
    <property type="gene ID" value="GGTG_13284"/>
</dbReference>
<reference evidence="4" key="5">
    <citation type="submission" date="2018-04" db="UniProtKB">
        <authorList>
            <consortium name="EnsemblFungi"/>
        </authorList>
    </citation>
    <scope>IDENTIFICATION</scope>
    <source>
        <strain evidence="4">R3-111a-1</strain>
    </source>
</reference>
<dbReference type="HOGENOM" id="CLU_2372918_0_0_1"/>
<reference evidence="5" key="1">
    <citation type="submission" date="2010-07" db="EMBL/GenBank/DDBJ databases">
        <title>The genome sequence of Gaeumannomyces graminis var. tritici strain R3-111a-1.</title>
        <authorList>
            <consortium name="The Broad Institute Genome Sequencing Platform"/>
            <person name="Ma L.-J."/>
            <person name="Dead R."/>
            <person name="Young S."/>
            <person name="Zeng Q."/>
            <person name="Koehrsen M."/>
            <person name="Alvarado L."/>
            <person name="Berlin A."/>
            <person name="Chapman S.B."/>
            <person name="Chen Z."/>
            <person name="Freedman E."/>
            <person name="Gellesch M."/>
            <person name="Goldberg J."/>
            <person name="Griggs A."/>
            <person name="Gujja S."/>
            <person name="Heilman E.R."/>
            <person name="Heiman D."/>
            <person name="Hepburn T."/>
            <person name="Howarth C."/>
            <person name="Jen D."/>
            <person name="Larson L."/>
            <person name="Mehta T."/>
            <person name="Neiman D."/>
            <person name="Pearson M."/>
            <person name="Roberts A."/>
            <person name="Saif S."/>
            <person name="Shea T."/>
            <person name="Shenoy N."/>
            <person name="Sisk P."/>
            <person name="Stolte C."/>
            <person name="Sykes S."/>
            <person name="Walk T."/>
            <person name="White J."/>
            <person name="Yandava C."/>
            <person name="Haas B."/>
            <person name="Nusbaum C."/>
            <person name="Birren B."/>
        </authorList>
    </citation>
    <scope>NUCLEOTIDE SEQUENCE [LARGE SCALE GENOMIC DNA]</scope>
    <source>
        <strain evidence="5">R3-111a-1</strain>
    </source>
</reference>
<feature type="chain" id="PRO_5015095436" evidence="2">
    <location>
        <begin position="17"/>
        <end position="95"/>
    </location>
</feature>
<gene>
    <name evidence="4" type="primary">20353742</name>
    <name evidence="3" type="ORF">GGTG_13284</name>
</gene>
<dbReference type="RefSeq" id="XP_009229454.1">
    <property type="nucleotide sequence ID" value="XM_009231190.1"/>
</dbReference>
<organism evidence="3">
    <name type="scientific">Gaeumannomyces tritici (strain R3-111a-1)</name>
    <name type="common">Wheat and barley take-all root rot fungus</name>
    <name type="synonym">Gaeumannomyces graminis var. tritici</name>
    <dbReference type="NCBI Taxonomy" id="644352"/>
    <lineage>
        <taxon>Eukaryota</taxon>
        <taxon>Fungi</taxon>
        <taxon>Dikarya</taxon>
        <taxon>Ascomycota</taxon>
        <taxon>Pezizomycotina</taxon>
        <taxon>Sordariomycetes</taxon>
        <taxon>Sordariomycetidae</taxon>
        <taxon>Magnaporthales</taxon>
        <taxon>Magnaporthaceae</taxon>
        <taxon>Gaeumannomyces</taxon>
    </lineage>
</organism>